<dbReference type="RefSeq" id="WP_224314604.1">
    <property type="nucleotide sequence ID" value="NZ_JAIRBM010000012.1"/>
</dbReference>
<proteinExistence type="predicted"/>
<organism evidence="2 3">
    <name type="scientific">Microvirga puerhi</name>
    <dbReference type="NCBI Taxonomy" id="2876078"/>
    <lineage>
        <taxon>Bacteria</taxon>
        <taxon>Pseudomonadati</taxon>
        <taxon>Pseudomonadota</taxon>
        <taxon>Alphaproteobacteria</taxon>
        <taxon>Hyphomicrobiales</taxon>
        <taxon>Methylobacteriaceae</taxon>
        <taxon>Microvirga</taxon>
    </lineage>
</organism>
<evidence type="ECO:0008006" key="4">
    <source>
        <dbReference type="Google" id="ProtNLM"/>
    </source>
</evidence>
<evidence type="ECO:0000256" key="1">
    <source>
        <dbReference type="SAM" id="MobiDB-lite"/>
    </source>
</evidence>
<accession>A0ABS7VS08</accession>
<evidence type="ECO:0000313" key="2">
    <source>
        <dbReference type="EMBL" id="MBZ6077850.1"/>
    </source>
</evidence>
<reference evidence="2 3" key="1">
    <citation type="submission" date="2021-09" db="EMBL/GenBank/DDBJ databases">
        <title>The complete genome sequence of a new microorganism.</title>
        <authorList>
            <person name="Zi Z."/>
        </authorList>
    </citation>
    <scope>NUCLEOTIDE SEQUENCE [LARGE SCALE GENOMIC DNA]</scope>
    <source>
        <strain evidence="2 3">WGZ8</strain>
    </source>
</reference>
<feature type="region of interest" description="Disordered" evidence="1">
    <location>
        <begin position="1"/>
        <end position="27"/>
    </location>
</feature>
<dbReference type="EMBL" id="JAIRBM010000012">
    <property type="protein sequence ID" value="MBZ6077850.1"/>
    <property type="molecule type" value="Genomic_DNA"/>
</dbReference>
<dbReference type="Pfam" id="PF10115">
    <property type="entry name" value="HlyU"/>
    <property type="match status" value="1"/>
</dbReference>
<evidence type="ECO:0000313" key="3">
    <source>
        <dbReference type="Proteomes" id="UP000704176"/>
    </source>
</evidence>
<keyword evidence="3" id="KW-1185">Reference proteome</keyword>
<gene>
    <name evidence="2" type="ORF">K9B37_16340</name>
</gene>
<dbReference type="Proteomes" id="UP000704176">
    <property type="component" value="Unassembled WGS sequence"/>
</dbReference>
<comment type="caution">
    <text evidence="2">The sequence shown here is derived from an EMBL/GenBank/DDBJ whole genome shotgun (WGS) entry which is preliminary data.</text>
</comment>
<dbReference type="InterPro" id="IPR018772">
    <property type="entry name" value="Transcription_activator_HlyU"/>
</dbReference>
<sequence length="106" mass="11797">MASFFSDLLSRLSGKERPSGPEEVAGEAVEYKGYRIRPAPYSSKGQFQTAGTIEKDFPDGMKEHRFVRAETHASRDDAVTFSVTKARQIIDEQGDRIFPDKPVGTT</sequence>
<protein>
    <recommendedName>
        <fullName evidence="4">Transcriptional activator HlyU</fullName>
    </recommendedName>
</protein>
<name>A0ABS7VS08_9HYPH</name>